<dbReference type="Pfam" id="PF09587">
    <property type="entry name" value="PGA_cap"/>
    <property type="match status" value="1"/>
</dbReference>
<feature type="domain" description="Capsule synthesis protein CapA" evidence="3">
    <location>
        <begin position="73"/>
        <end position="321"/>
    </location>
</feature>
<comment type="caution">
    <text evidence="4">The sequence shown here is derived from an EMBL/GenBank/DDBJ whole genome shotgun (WGS) entry which is preliminary data.</text>
</comment>
<dbReference type="InterPro" id="IPR029052">
    <property type="entry name" value="Metallo-depent_PP-like"/>
</dbReference>
<dbReference type="PANTHER" id="PTHR33393">
    <property type="entry name" value="POLYGLUTAMINE SYNTHESIS ACCESSORY PROTEIN RV0574C-RELATED"/>
    <property type="match status" value="1"/>
</dbReference>
<dbReference type="Proteomes" id="UP000003100">
    <property type="component" value="Unassembled WGS sequence"/>
</dbReference>
<evidence type="ECO:0000256" key="1">
    <source>
        <dbReference type="ARBA" id="ARBA00005662"/>
    </source>
</evidence>
<dbReference type="PANTHER" id="PTHR33393:SF12">
    <property type="entry name" value="CAPSULE BIOSYNTHESIS PROTEIN CAPA"/>
    <property type="match status" value="1"/>
</dbReference>
<accession>C0CLD8</accession>
<reference evidence="4 5" key="2">
    <citation type="submission" date="2009-02" db="EMBL/GenBank/DDBJ databases">
        <title>Draft genome sequence of Blautia hydrogenotrophica DSM 10507 (Ruminococcus hydrogenotrophicus DSM 10507).</title>
        <authorList>
            <person name="Sudarsanam P."/>
            <person name="Ley R."/>
            <person name="Guruge J."/>
            <person name="Turnbaugh P.J."/>
            <person name="Mahowald M."/>
            <person name="Liep D."/>
            <person name="Gordon J."/>
        </authorList>
    </citation>
    <scope>NUCLEOTIDE SEQUENCE [LARGE SCALE GENOMIC DNA]</scope>
    <source>
        <strain evidence="5">DSM 10507 / JCM 14656 / S5a33</strain>
    </source>
</reference>
<protein>
    <recommendedName>
        <fullName evidence="3">Capsule synthesis protein CapA domain-containing protein</fullName>
    </recommendedName>
</protein>
<dbReference type="CDD" id="cd07381">
    <property type="entry name" value="MPP_CapA"/>
    <property type="match status" value="1"/>
</dbReference>
<evidence type="ECO:0000259" key="3">
    <source>
        <dbReference type="SMART" id="SM00854"/>
    </source>
</evidence>
<dbReference type="eggNOG" id="COG2843">
    <property type="taxonomic scope" value="Bacteria"/>
</dbReference>
<dbReference type="PATRIC" id="fig|476272.21.peg.3011"/>
<name>C0CLD8_BLAHS</name>
<dbReference type="RefSeq" id="WP_005947978.1">
    <property type="nucleotide sequence ID" value="NZ_CP136423.1"/>
</dbReference>
<dbReference type="AlphaFoldDB" id="C0CLD8"/>
<dbReference type="SMART" id="SM00854">
    <property type="entry name" value="PGA_cap"/>
    <property type="match status" value="1"/>
</dbReference>
<feature type="compositionally biased region" description="Polar residues" evidence="2">
    <location>
        <begin position="442"/>
        <end position="452"/>
    </location>
</feature>
<feature type="compositionally biased region" description="Acidic residues" evidence="2">
    <location>
        <begin position="472"/>
        <end position="488"/>
    </location>
</feature>
<feature type="compositionally biased region" description="Low complexity" evidence="2">
    <location>
        <begin position="460"/>
        <end position="471"/>
    </location>
</feature>
<sequence length="524" mass="58020">MSRNNIPLNDREKSKSKISLICSIAALVILCFCFHQADHVLITGPAERAAAKKEAAEAKAKEEASTPKVTTANIVAVGDNLYHTKLYESGMNDSGEWNYDHVYEHMTSYIQEADLAFIDQETVLTPNHDEISSYPSFATPQEVGDAVVKAGFDVIETATNHIDDFGLDLIKDELNYWETNHPEVTVIGTNATEEERDEIKTVTVNDITIALLDYTYGTNNCLATGEDAYIINTFDKEQVATDIKKAKEISDCVIFVSHWGNEEDPAPSEYEKQWATFLMQQGVDVCIGGHPHILQPYGTLSDDQGNEMLIFYSLGNFASTQQDMTGLLGGMAQFTLEKTVKNGKSSVKVISKSVEPLVMHYNHDQGVYAPYLLKDYTNELAAEHSMHEVRTDEFTVETLYELYDEIMSQKVEPSTGTGLLEVHFDGYINMVDPDGNIVDDSYQGTSQDSNGNSDGEEGTDSSSSDESSSDGSDYDDSDYDDSSYDDSGYDNSSYDDSSYDDSSYDDSGYDDSSYDDSGYDDSGY</sequence>
<dbReference type="EMBL" id="ACBZ01000081">
    <property type="protein sequence ID" value="EEG49420.1"/>
    <property type="molecule type" value="Genomic_DNA"/>
</dbReference>
<dbReference type="SUPFAM" id="SSF56300">
    <property type="entry name" value="Metallo-dependent phosphatases"/>
    <property type="match status" value="1"/>
</dbReference>
<feature type="region of interest" description="Disordered" evidence="2">
    <location>
        <begin position="435"/>
        <end position="524"/>
    </location>
</feature>
<evidence type="ECO:0000313" key="5">
    <source>
        <dbReference type="Proteomes" id="UP000003100"/>
    </source>
</evidence>
<comment type="similarity">
    <text evidence="1">Belongs to the CapA family.</text>
</comment>
<dbReference type="GeneID" id="86820298"/>
<organism evidence="4 5">
    <name type="scientific">Blautia hydrogenotrophica (strain DSM 10507 / JCM 14656 / S5a33)</name>
    <name type="common">Ruminococcus hydrogenotrophicus</name>
    <dbReference type="NCBI Taxonomy" id="476272"/>
    <lineage>
        <taxon>Bacteria</taxon>
        <taxon>Bacillati</taxon>
        <taxon>Bacillota</taxon>
        <taxon>Clostridia</taxon>
        <taxon>Lachnospirales</taxon>
        <taxon>Lachnospiraceae</taxon>
        <taxon>Blautia</taxon>
    </lineage>
</organism>
<evidence type="ECO:0000256" key="2">
    <source>
        <dbReference type="SAM" id="MobiDB-lite"/>
    </source>
</evidence>
<dbReference type="InterPro" id="IPR052169">
    <property type="entry name" value="CW_Biosynth-Accessory"/>
</dbReference>
<proteinExistence type="inferred from homology"/>
<feature type="compositionally biased region" description="Acidic residues" evidence="2">
    <location>
        <begin position="497"/>
        <end position="524"/>
    </location>
</feature>
<keyword evidence="5" id="KW-1185">Reference proteome</keyword>
<evidence type="ECO:0000313" key="4">
    <source>
        <dbReference type="EMBL" id="EEG49420.1"/>
    </source>
</evidence>
<reference evidence="4 5" key="1">
    <citation type="submission" date="2009-01" db="EMBL/GenBank/DDBJ databases">
        <authorList>
            <person name="Fulton L."/>
            <person name="Clifton S."/>
            <person name="Fulton B."/>
            <person name="Xu J."/>
            <person name="Minx P."/>
            <person name="Pepin K.H."/>
            <person name="Johnson M."/>
            <person name="Bhonagiri V."/>
            <person name="Nash W.E."/>
            <person name="Mardis E.R."/>
            <person name="Wilson R.K."/>
        </authorList>
    </citation>
    <scope>NUCLEOTIDE SEQUENCE [LARGE SCALE GENOMIC DNA]</scope>
    <source>
        <strain evidence="5">DSM 10507 / JCM 14656 / S5a33</strain>
    </source>
</reference>
<gene>
    <name evidence="4" type="ORF">RUMHYD_01659</name>
</gene>
<dbReference type="Gene3D" id="3.60.21.10">
    <property type="match status" value="1"/>
</dbReference>
<dbReference type="HOGENOM" id="CLU_038823_5_0_9"/>
<dbReference type="InterPro" id="IPR019079">
    <property type="entry name" value="Capsule_synth_CapA"/>
</dbReference>